<accession>A0ABP0PAD0</accession>
<sequence>MSTSYWTLFYIAQEIDQPFGEDSNDLPVVELQHEFNKNLLHLSSQPVLQGEKILDFHKYHWSTRSLHQSFGFCSRAVASLDANTQTISSGSGLCL</sequence>
<protein>
    <submittedName>
        <fullName evidence="1">Ubiquitin-conjugating enzyme E2 11</fullName>
    </submittedName>
</protein>
<proteinExistence type="predicted"/>
<organism evidence="1 2">
    <name type="scientific">Durusdinium trenchii</name>
    <dbReference type="NCBI Taxonomy" id="1381693"/>
    <lineage>
        <taxon>Eukaryota</taxon>
        <taxon>Sar</taxon>
        <taxon>Alveolata</taxon>
        <taxon>Dinophyceae</taxon>
        <taxon>Suessiales</taxon>
        <taxon>Symbiodiniaceae</taxon>
        <taxon>Durusdinium</taxon>
    </lineage>
</organism>
<evidence type="ECO:0000313" key="1">
    <source>
        <dbReference type="EMBL" id="CAK9071615.1"/>
    </source>
</evidence>
<evidence type="ECO:0000313" key="2">
    <source>
        <dbReference type="Proteomes" id="UP001642464"/>
    </source>
</evidence>
<gene>
    <name evidence="1" type="ORF">SCF082_LOCUS35394</name>
</gene>
<dbReference type="Proteomes" id="UP001642464">
    <property type="component" value="Unassembled WGS sequence"/>
</dbReference>
<reference evidence="1 2" key="1">
    <citation type="submission" date="2024-02" db="EMBL/GenBank/DDBJ databases">
        <authorList>
            <person name="Chen Y."/>
            <person name="Shah S."/>
            <person name="Dougan E. K."/>
            <person name="Thang M."/>
            <person name="Chan C."/>
        </authorList>
    </citation>
    <scope>NUCLEOTIDE SEQUENCE [LARGE SCALE GENOMIC DNA]</scope>
</reference>
<comment type="caution">
    <text evidence="1">The sequence shown here is derived from an EMBL/GenBank/DDBJ whole genome shotgun (WGS) entry which is preliminary data.</text>
</comment>
<name>A0ABP0PAD0_9DINO</name>
<dbReference type="EMBL" id="CAXAMM010033581">
    <property type="protein sequence ID" value="CAK9071615.1"/>
    <property type="molecule type" value="Genomic_DNA"/>
</dbReference>
<keyword evidence="2" id="KW-1185">Reference proteome</keyword>